<dbReference type="Pfam" id="PF00248">
    <property type="entry name" value="Aldo_ket_red"/>
    <property type="match status" value="1"/>
</dbReference>
<keyword evidence="1" id="KW-0560">Oxidoreductase</keyword>
<protein>
    <submittedName>
        <fullName evidence="3">Aldo/keto reductase</fullName>
    </submittedName>
</protein>
<dbReference type="GO" id="GO:0005829">
    <property type="term" value="C:cytosol"/>
    <property type="evidence" value="ECO:0007669"/>
    <property type="project" value="TreeGrafter"/>
</dbReference>
<dbReference type="AlphaFoldDB" id="A0A3R9PLC4"/>
<sequence length="331" mass="37826">MQYKTLGNSGTLVSELCLGTMTFGKGTSEEDSIRMMHQFLDEGGNFIDTADTYVGGRSEEIVGEALKDRRSDVILATKVRMKVGDKPNDVGYSRKRVMDGVEQSLRRLQTDYIDLYQLHVWDHLTPIEETLRTLDDLIRSGKVRYIGCSNFLAWQLMKSLSVSERKQYASFITIQPQYSLLHREMDREMLSLCEAEDIGVLPWAPLGGGFLTGKYSSLMKPEENWRLATAGPGEYEWENKGLERNFRILDEVRDIAEEIGKTPAQVSLNWLLMNDNITSPIFGARTIEQFEENMGSTGWSLSAKHKEQLDDISALPAEYPNRFIEKFRRRL</sequence>
<name>A0A3R9PLC4_9BACI</name>
<comment type="caution">
    <text evidence="3">The sequence shown here is derived from an EMBL/GenBank/DDBJ whole genome shotgun (WGS) entry which is preliminary data.</text>
</comment>
<dbReference type="FunFam" id="3.20.20.100:FF:000004">
    <property type="entry name" value="Oxidoreductase, aldo/keto reductase"/>
    <property type="match status" value="1"/>
</dbReference>
<dbReference type="RefSeq" id="WP_125555758.1">
    <property type="nucleotide sequence ID" value="NZ_RBVX01000008.1"/>
</dbReference>
<gene>
    <name evidence="3" type="ORF">D7Z54_10285</name>
</gene>
<dbReference type="EMBL" id="RBVX01000008">
    <property type="protein sequence ID" value="RSL33353.1"/>
    <property type="molecule type" value="Genomic_DNA"/>
</dbReference>
<dbReference type="Gene3D" id="3.20.20.100">
    <property type="entry name" value="NADP-dependent oxidoreductase domain"/>
    <property type="match status" value="1"/>
</dbReference>
<accession>A0A3R9PLC4</accession>
<feature type="domain" description="NADP-dependent oxidoreductase" evidence="2">
    <location>
        <begin position="15"/>
        <end position="312"/>
    </location>
</feature>
<organism evidence="3 4">
    <name type="scientific">Salibacterium salarium</name>
    <dbReference type="NCBI Taxonomy" id="284579"/>
    <lineage>
        <taxon>Bacteria</taxon>
        <taxon>Bacillati</taxon>
        <taxon>Bacillota</taxon>
        <taxon>Bacilli</taxon>
        <taxon>Bacillales</taxon>
        <taxon>Bacillaceae</taxon>
    </lineage>
</organism>
<dbReference type="InterPro" id="IPR050523">
    <property type="entry name" value="AKR_Detox_Biosynth"/>
</dbReference>
<dbReference type="InterPro" id="IPR036812">
    <property type="entry name" value="NAD(P)_OxRdtase_dom_sf"/>
</dbReference>
<proteinExistence type="predicted"/>
<dbReference type="InterPro" id="IPR023210">
    <property type="entry name" value="NADP_OxRdtase_dom"/>
</dbReference>
<dbReference type="Proteomes" id="UP000275076">
    <property type="component" value="Unassembled WGS sequence"/>
</dbReference>
<keyword evidence="4" id="KW-1185">Reference proteome</keyword>
<reference evidence="3 4" key="1">
    <citation type="submission" date="2018-10" db="EMBL/GenBank/DDBJ databases">
        <title>Draft genome sequence of Bacillus salarius IM0101, isolated from a hypersaline soil in Inner Mongolia, China.</title>
        <authorList>
            <person name="Yamprayoonswat W."/>
            <person name="Boonvisut S."/>
            <person name="Jumpathong W."/>
            <person name="Sittihan S."/>
            <person name="Ruangsuj P."/>
            <person name="Wanthongcharoen S."/>
            <person name="Thongpramul N."/>
            <person name="Pimmason S."/>
            <person name="Yu B."/>
            <person name="Yasawong M."/>
        </authorList>
    </citation>
    <scope>NUCLEOTIDE SEQUENCE [LARGE SCALE GENOMIC DNA]</scope>
    <source>
        <strain evidence="3 4">IM0101</strain>
    </source>
</reference>
<dbReference type="PANTHER" id="PTHR43364:SF4">
    <property type="entry name" value="NAD(P)-LINKED OXIDOREDUCTASE SUPERFAMILY PROTEIN"/>
    <property type="match status" value="1"/>
</dbReference>
<evidence type="ECO:0000259" key="2">
    <source>
        <dbReference type="Pfam" id="PF00248"/>
    </source>
</evidence>
<evidence type="ECO:0000256" key="1">
    <source>
        <dbReference type="ARBA" id="ARBA00023002"/>
    </source>
</evidence>
<evidence type="ECO:0000313" key="3">
    <source>
        <dbReference type="EMBL" id="RSL33353.1"/>
    </source>
</evidence>
<dbReference type="SUPFAM" id="SSF51430">
    <property type="entry name" value="NAD(P)-linked oxidoreductase"/>
    <property type="match status" value="1"/>
</dbReference>
<dbReference type="InterPro" id="IPR020471">
    <property type="entry name" value="AKR"/>
</dbReference>
<dbReference type="GO" id="GO:0016491">
    <property type="term" value="F:oxidoreductase activity"/>
    <property type="evidence" value="ECO:0007669"/>
    <property type="project" value="UniProtKB-KW"/>
</dbReference>
<dbReference type="PRINTS" id="PR00069">
    <property type="entry name" value="ALDKETRDTASE"/>
</dbReference>
<dbReference type="PANTHER" id="PTHR43364">
    <property type="entry name" value="NADH-SPECIFIC METHYLGLYOXAL REDUCTASE-RELATED"/>
    <property type="match status" value="1"/>
</dbReference>
<evidence type="ECO:0000313" key="4">
    <source>
        <dbReference type="Proteomes" id="UP000275076"/>
    </source>
</evidence>
<dbReference type="CDD" id="cd19091">
    <property type="entry name" value="AKR_PsAKR"/>
    <property type="match status" value="1"/>
</dbReference>
<dbReference type="OrthoDB" id="9773828at2"/>